<evidence type="ECO:0000313" key="2">
    <source>
        <dbReference type="EMBL" id="PLW14572.1"/>
    </source>
</evidence>
<accession>A0A2N5SMV5</accession>
<feature type="region of interest" description="Disordered" evidence="1">
    <location>
        <begin position="1"/>
        <end position="34"/>
    </location>
</feature>
<dbReference type="AlphaFoldDB" id="A0A2N5SMV5"/>
<dbReference type="Proteomes" id="UP000235388">
    <property type="component" value="Unassembled WGS sequence"/>
</dbReference>
<feature type="compositionally biased region" description="Polar residues" evidence="1">
    <location>
        <begin position="8"/>
        <end position="17"/>
    </location>
</feature>
<dbReference type="OrthoDB" id="1750432at2759"/>
<organism evidence="2 3">
    <name type="scientific">Puccinia coronata f. sp. avenae</name>
    <dbReference type="NCBI Taxonomy" id="200324"/>
    <lineage>
        <taxon>Eukaryota</taxon>
        <taxon>Fungi</taxon>
        <taxon>Dikarya</taxon>
        <taxon>Basidiomycota</taxon>
        <taxon>Pucciniomycotina</taxon>
        <taxon>Pucciniomycetes</taxon>
        <taxon>Pucciniales</taxon>
        <taxon>Pucciniaceae</taxon>
        <taxon>Puccinia</taxon>
    </lineage>
</organism>
<gene>
    <name evidence="2" type="ORF">PCANC_15723</name>
</gene>
<dbReference type="EMBL" id="PGCJ01000918">
    <property type="protein sequence ID" value="PLW14572.1"/>
    <property type="molecule type" value="Genomic_DNA"/>
</dbReference>
<evidence type="ECO:0000313" key="3">
    <source>
        <dbReference type="Proteomes" id="UP000235388"/>
    </source>
</evidence>
<keyword evidence="3" id="KW-1185">Reference proteome</keyword>
<evidence type="ECO:0000256" key="1">
    <source>
        <dbReference type="SAM" id="MobiDB-lite"/>
    </source>
</evidence>
<proteinExistence type="predicted"/>
<sequence length="186" mass="20526">MSYGINATDHNNLSGVDNATAPPAPQPAQSSKNQTTKWVELSIMRRNVNWVQRSLDRLLDMFMATQLNSPTTYPPFEPTPTLTYHAPVNNPIASVVPQVPSSDSTHMDFKQHQEDLGFDEIYEEYEEVGCTPITIPISTVHVKLDCSTQGRLLVPVSFKDSKGTLFPATVLVDTGAMANFVNKGFV</sequence>
<name>A0A2N5SMV5_9BASI</name>
<comment type="caution">
    <text evidence="2">The sequence shown here is derived from an EMBL/GenBank/DDBJ whole genome shotgun (WGS) entry which is preliminary data.</text>
</comment>
<reference evidence="2 3" key="1">
    <citation type="submission" date="2017-11" db="EMBL/GenBank/DDBJ databases">
        <title>De novo assembly and phasing of dikaryotic genomes from two isolates of Puccinia coronata f. sp. avenae, the causal agent of oat crown rust.</title>
        <authorList>
            <person name="Miller M.E."/>
            <person name="Zhang Y."/>
            <person name="Omidvar V."/>
            <person name="Sperschneider J."/>
            <person name="Schwessinger B."/>
            <person name="Raley C."/>
            <person name="Palmer J.M."/>
            <person name="Garnica D."/>
            <person name="Upadhyaya N."/>
            <person name="Rathjen J."/>
            <person name="Taylor J.M."/>
            <person name="Park R.F."/>
            <person name="Dodds P.N."/>
            <person name="Hirsch C.D."/>
            <person name="Kianian S.F."/>
            <person name="Figueroa M."/>
        </authorList>
    </citation>
    <scope>NUCLEOTIDE SEQUENCE [LARGE SCALE GENOMIC DNA]</scope>
    <source>
        <strain evidence="2">12NC29</strain>
    </source>
</reference>
<protein>
    <submittedName>
        <fullName evidence="2">Uncharacterized protein</fullName>
    </submittedName>
</protein>